<gene>
    <name evidence="1" type="ORF">DWX27_09260</name>
    <name evidence="3" type="ORF">DWZ32_07675</name>
    <name evidence="2" type="ORF">DWZ95_03295</name>
</gene>
<proteinExistence type="predicted"/>
<evidence type="ECO:0008006" key="7">
    <source>
        <dbReference type="Google" id="ProtNLM"/>
    </source>
</evidence>
<evidence type="ECO:0000313" key="3">
    <source>
        <dbReference type="EMBL" id="RHN07938.1"/>
    </source>
</evidence>
<name>A0A412P9L9_9BACE</name>
<evidence type="ECO:0000313" key="1">
    <source>
        <dbReference type="EMBL" id="RGT53143.1"/>
    </source>
</evidence>
<evidence type="ECO:0000313" key="6">
    <source>
        <dbReference type="Proteomes" id="UP000286003"/>
    </source>
</evidence>
<accession>A0A412P9L9</accession>
<evidence type="ECO:0000313" key="4">
    <source>
        <dbReference type="Proteomes" id="UP000284772"/>
    </source>
</evidence>
<dbReference type="Gene3D" id="3.20.20.80">
    <property type="entry name" value="Glycosidases"/>
    <property type="match status" value="1"/>
</dbReference>
<dbReference type="AlphaFoldDB" id="A0A412P9L9"/>
<dbReference type="PANTHER" id="PTHR41244:SF1">
    <property type="entry name" value="GLYCOSYLTRANSFERASE"/>
    <property type="match status" value="1"/>
</dbReference>
<sequence length="376" mass="44930">MIMRKVTTKLFALYLPQFHQIPENDKFWGKGFTDWVSVKNAKPIFDGHNQPKVPLNENYYDLSNEECVEWQAKLAYDHGIYGFAVYHYWFNNKQNILTRPAEILRDSKIVNVKYFYIWDNNNWKRSWSNVKGNDWAPSAENSNKTGPSILIPYILGEENDWENHYNYLRKHFKSDNYEKNDNKPIFAIISYSNEMYNMCQFWNKLAKKDGFDGLYFIVMRGRSNEKLQWASKYTYQPHYVSFWKKSLLQKAIERIFPFMKKTQSEARFFDYDQVWQSIIKQSEKDKDKTIINCAFVDYDDSPRRGATKSSIFKGATPEKFKKYFKQLLELNEDQGKEYLFITAWNEWGEGAFIEPDEINKMSYLDAIKEVVHEINK</sequence>
<dbReference type="Proteomes" id="UP000284772">
    <property type="component" value="Unassembled WGS sequence"/>
</dbReference>
<dbReference type="PANTHER" id="PTHR41244">
    <property type="entry name" value="RHAMNAN SYNTHESIS F"/>
    <property type="match status" value="1"/>
</dbReference>
<dbReference type="EMBL" id="QRWT01000007">
    <property type="protein sequence ID" value="RGT53143.1"/>
    <property type="molecule type" value="Genomic_DNA"/>
</dbReference>
<dbReference type="Proteomes" id="UP000286003">
    <property type="component" value="Unassembled WGS sequence"/>
</dbReference>
<reference evidence="4 5" key="1">
    <citation type="submission" date="2018-08" db="EMBL/GenBank/DDBJ databases">
        <title>A genome reference for cultivated species of the human gut microbiota.</title>
        <authorList>
            <person name="Zou Y."/>
            <person name="Xue W."/>
            <person name="Luo G."/>
        </authorList>
    </citation>
    <scope>NUCLEOTIDE SEQUENCE [LARGE SCALE GENOMIC DNA]</scope>
    <source>
        <strain evidence="1 4">AF19-10AC</strain>
        <strain evidence="3 6">AF31-23</strain>
        <strain evidence="2 5">AF36-16BH</strain>
    </source>
</reference>
<protein>
    <recommendedName>
        <fullName evidence="7">Glycosyl transferase</fullName>
    </recommendedName>
</protein>
<evidence type="ECO:0000313" key="2">
    <source>
        <dbReference type="EMBL" id="RHL95857.1"/>
    </source>
</evidence>
<dbReference type="Pfam" id="PF14307">
    <property type="entry name" value="Glyco_tran_WbsX"/>
    <property type="match status" value="1"/>
</dbReference>
<evidence type="ECO:0000313" key="5">
    <source>
        <dbReference type="Proteomes" id="UP000285013"/>
    </source>
</evidence>
<organism evidence="2 5">
    <name type="scientific">Bacteroides intestinalis</name>
    <dbReference type="NCBI Taxonomy" id="329854"/>
    <lineage>
        <taxon>Bacteria</taxon>
        <taxon>Pseudomonadati</taxon>
        <taxon>Bacteroidota</taxon>
        <taxon>Bacteroidia</taxon>
        <taxon>Bacteroidales</taxon>
        <taxon>Bacteroidaceae</taxon>
        <taxon>Bacteroides</taxon>
    </lineage>
</organism>
<dbReference type="InterPro" id="IPR032719">
    <property type="entry name" value="WbsX"/>
</dbReference>
<dbReference type="EMBL" id="QRPE01000002">
    <property type="protein sequence ID" value="RHL95857.1"/>
    <property type="molecule type" value="Genomic_DNA"/>
</dbReference>
<dbReference type="Proteomes" id="UP000285013">
    <property type="component" value="Unassembled WGS sequence"/>
</dbReference>
<dbReference type="CDD" id="cd11579">
    <property type="entry name" value="Glyco_tran_WbsX"/>
    <property type="match status" value="1"/>
</dbReference>
<comment type="caution">
    <text evidence="2">The sequence shown here is derived from an EMBL/GenBank/DDBJ whole genome shotgun (WGS) entry which is preliminary data.</text>
</comment>
<dbReference type="EMBL" id="QRQM01000007">
    <property type="protein sequence ID" value="RHN07938.1"/>
    <property type="molecule type" value="Genomic_DNA"/>
</dbReference>